<evidence type="ECO:0000259" key="2">
    <source>
        <dbReference type="Pfam" id="PF01757"/>
    </source>
</evidence>
<organism evidence="3 4">
    <name type="scientific">Bacteroides uniformis</name>
    <dbReference type="NCBI Taxonomy" id="820"/>
    <lineage>
        <taxon>Bacteria</taxon>
        <taxon>Pseudomonadati</taxon>
        <taxon>Bacteroidota</taxon>
        <taxon>Bacteroidia</taxon>
        <taxon>Bacteroidales</taxon>
        <taxon>Bacteroidaceae</taxon>
        <taxon>Bacteroides</taxon>
    </lineage>
</organism>
<dbReference type="PANTHER" id="PTHR37312">
    <property type="entry name" value="MEMBRANE-BOUND ACYLTRANSFERASE YKRP-RELATED"/>
    <property type="match status" value="1"/>
</dbReference>
<keyword evidence="3" id="KW-0808">Transferase</keyword>
<dbReference type="GO" id="GO:0016747">
    <property type="term" value="F:acyltransferase activity, transferring groups other than amino-acyl groups"/>
    <property type="evidence" value="ECO:0007669"/>
    <property type="project" value="InterPro"/>
</dbReference>
<evidence type="ECO:0000313" key="3">
    <source>
        <dbReference type="EMBL" id="CUP81165.1"/>
    </source>
</evidence>
<proteinExistence type="predicted"/>
<feature type="transmembrane region" description="Helical" evidence="1">
    <location>
        <begin position="139"/>
        <end position="156"/>
    </location>
</feature>
<feature type="domain" description="Acyltransferase 3" evidence="2">
    <location>
        <begin position="31"/>
        <end position="315"/>
    </location>
</feature>
<feature type="transmembrane region" description="Helical" evidence="1">
    <location>
        <begin position="235"/>
        <end position="256"/>
    </location>
</feature>
<accession>A0A174EJ00</accession>
<feature type="transmembrane region" description="Helical" evidence="1">
    <location>
        <begin position="297"/>
        <end position="318"/>
    </location>
</feature>
<dbReference type="Proteomes" id="UP000095766">
    <property type="component" value="Unassembled WGS sequence"/>
</dbReference>
<dbReference type="EMBL" id="CZAO01000011">
    <property type="protein sequence ID" value="CUP81165.1"/>
    <property type="molecule type" value="Genomic_DNA"/>
</dbReference>
<dbReference type="Pfam" id="PF01757">
    <property type="entry name" value="Acyl_transf_3"/>
    <property type="match status" value="1"/>
</dbReference>
<feature type="transmembrane region" description="Helical" evidence="1">
    <location>
        <begin position="268"/>
        <end position="291"/>
    </location>
</feature>
<evidence type="ECO:0000256" key="1">
    <source>
        <dbReference type="SAM" id="Phobius"/>
    </source>
</evidence>
<dbReference type="AlphaFoldDB" id="A0A174EJ00"/>
<feature type="transmembrane region" description="Helical" evidence="1">
    <location>
        <begin position="163"/>
        <end position="183"/>
    </location>
</feature>
<sequence length="335" mass="38373">MQNINKFTEVYIFVPSITIRRKLPYMESRVKEIDYLKCIFITLMIIFHLVYIGDKYPYAKQIVYTFHMSAFLIISGYLANNRKDARSFLRKFLWIFIPYACMEAAYTVMSHFLPVRESVDAITPTVLLDKIFLHPMGPYWYLHTLILCSLIYYITFRYVRLSVVSRLVVTGVCLFALSHWGGLMNFSNALYFLIGMTVSQSGLRFTQVFRATTFAIVPFVILCCFPANLDRGTLAGVAITWLSISLLLAAYGYLPAQAKRLAFFIGRNTLVILLFSPIFTILSKAFLPVFAFDPTGMLFLVTATAFTLSGCMGMAWAMDKMHVSRFFFGKRTILC</sequence>
<keyword evidence="1" id="KW-0812">Transmembrane</keyword>
<feature type="transmembrane region" description="Helical" evidence="1">
    <location>
        <begin position="35"/>
        <end position="52"/>
    </location>
</feature>
<feature type="transmembrane region" description="Helical" evidence="1">
    <location>
        <begin position="212"/>
        <end position="229"/>
    </location>
</feature>
<reference evidence="3 4" key="1">
    <citation type="submission" date="2015-09" db="EMBL/GenBank/DDBJ databases">
        <authorList>
            <consortium name="Pathogen Informatics"/>
        </authorList>
    </citation>
    <scope>NUCLEOTIDE SEQUENCE [LARGE SCALE GENOMIC DNA]</scope>
    <source>
        <strain evidence="3 4">2789STDY5834898</strain>
    </source>
</reference>
<feature type="transmembrane region" description="Helical" evidence="1">
    <location>
        <begin position="58"/>
        <end position="80"/>
    </location>
</feature>
<evidence type="ECO:0000313" key="4">
    <source>
        <dbReference type="Proteomes" id="UP000095766"/>
    </source>
</evidence>
<dbReference type="InterPro" id="IPR002656">
    <property type="entry name" value="Acyl_transf_3_dom"/>
</dbReference>
<protein>
    <submittedName>
        <fullName evidence="3">Fucose 4-O-acetylase and related acetyltransferases</fullName>
    </submittedName>
</protein>
<keyword evidence="1" id="KW-1133">Transmembrane helix</keyword>
<keyword evidence="1" id="KW-0472">Membrane</keyword>
<dbReference type="PANTHER" id="PTHR37312:SF1">
    <property type="entry name" value="MEMBRANE-BOUND ACYLTRANSFERASE YKRP-RELATED"/>
    <property type="match status" value="1"/>
</dbReference>
<name>A0A174EJ00_BACUN</name>
<feature type="transmembrane region" description="Helical" evidence="1">
    <location>
        <begin position="92"/>
        <end position="113"/>
    </location>
</feature>
<dbReference type="InterPro" id="IPR052734">
    <property type="entry name" value="Nod_factor_acetyltransferase"/>
</dbReference>
<gene>
    <name evidence="3" type="ORF">ERS852510_02392</name>
</gene>